<evidence type="ECO:0000313" key="3">
    <source>
        <dbReference type="Proteomes" id="UP000717328"/>
    </source>
</evidence>
<feature type="compositionally biased region" description="Basic and acidic residues" evidence="1">
    <location>
        <begin position="19"/>
        <end position="28"/>
    </location>
</feature>
<organism evidence="2 3">
    <name type="scientific">Sphagnurus paluster</name>
    <dbReference type="NCBI Taxonomy" id="117069"/>
    <lineage>
        <taxon>Eukaryota</taxon>
        <taxon>Fungi</taxon>
        <taxon>Dikarya</taxon>
        <taxon>Basidiomycota</taxon>
        <taxon>Agaricomycotina</taxon>
        <taxon>Agaricomycetes</taxon>
        <taxon>Agaricomycetidae</taxon>
        <taxon>Agaricales</taxon>
        <taxon>Tricholomatineae</taxon>
        <taxon>Lyophyllaceae</taxon>
        <taxon>Sphagnurus</taxon>
    </lineage>
</organism>
<keyword evidence="3" id="KW-1185">Reference proteome</keyword>
<proteinExistence type="predicted"/>
<protein>
    <recommendedName>
        <fullName evidence="4">Zn(2)-C6 fungal-type domain-containing protein</fullName>
    </recommendedName>
</protein>
<dbReference type="OrthoDB" id="3051265at2759"/>
<feature type="region of interest" description="Disordered" evidence="1">
    <location>
        <begin position="1"/>
        <end position="69"/>
    </location>
</feature>
<feature type="compositionally biased region" description="Acidic residues" evidence="1">
    <location>
        <begin position="191"/>
        <end position="200"/>
    </location>
</feature>
<feature type="compositionally biased region" description="Polar residues" evidence="1">
    <location>
        <begin position="1"/>
        <end position="10"/>
    </location>
</feature>
<feature type="region of interest" description="Disordered" evidence="1">
    <location>
        <begin position="162"/>
        <end position="223"/>
    </location>
</feature>
<evidence type="ECO:0000256" key="1">
    <source>
        <dbReference type="SAM" id="MobiDB-lite"/>
    </source>
</evidence>
<accession>A0A9P7GW51</accession>
<name>A0A9P7GW51_9AGAR</name>
<sequence>MSSVASSSVGNMPPRHGKKLAEVMDEAFKSNGMDADEGETEKPKSDARSTEAPAVSPAPPADSPVSGSAKVPVARKIEGYTFQINTVYPPQPCERCIRSKKTCRGIEGARCEHCKSLHQKCSNSTGPPRGRHAGKCSSPLAHHIIELKSLLAMTALRQTAATMGADHGAEGSVEPARVKRKPNPTKKVAESEFDEDDDGSEEKLGGPPRKKRRVPGDHQTNAAKDVADLEAAIKKMQATTAKDLAKLAQLAASLSAQLAASLSAQLRAMDN</sequence>
<evidence type="ECO:0008006" key="4">
    <source>
        <dbReference type="Google" id="ProtNLM"/>
    </source>
</evidence>
<reference evidence="2" key="2">
    <citation type="submission" date="2021-10" db="EMBL/GenBank/DDBJ databases">
        <title>Phylogenomics reveals ancestral predisposition of the termite-cultivated fungus Termitomyces towards a domesticated lifestyle.</title>
        <authorList>
            <person name="Auxier B."/>
            <person name="Grum-Grzhimaylo A."/>
            <person name="Cardenas M.E."/>
            <person name="Lodge J.D."/>
            <person name="Laessoe T."/>
            <person name="Pedersen O."/>
            <person name="Smith M.E."/>
            <person name="Kuyper T.W."/>
            <person name="Franco-Molano E.A."/>
            <person name="Baroni T.J."/>
            <person name="Aanen D.K."/>
        </authorList>
    </citation>
    <scope>NUCLEOTIDE SEQUENCE</scope>
    <source>
        <strain evidence="2">D49</strain>
    </source>
</reference>
<gene>
    <name evidence="2" type="ORF">H0H81_001989</name>
</gene>
<comment type="caution">
    <text evidence="2">The sequence shown here is derived from an EMBL/GenBank/DDBJ whole genome shotgun (WGS) entry which is preliminary data.</text>
</comment>
<evidence type="ECO:0000313" key="2">
    <source>
        <dbReference type="EMBL" id="KAG5654490.1"/>
    </source>
</evidence>
<dbReference type="AlphaFoldDB" id="A0A9P7GW51"/>
<feature type="compositionally biased region" description="Basic and acidic residues" evidence="1">
    <location>
        <begin position="40"/>
        <end position="49"/>
    </location>
</feature>
<dbReference type="Proteomes" id="UP000717328">
    <property type="component" value="Unassembled WGS sequence"/>
</dbReference>
<dbReference type="EMBL" id="JABCKI010000007">
    <property type="protein sequence ID" value="KAG5654490.1"/>
    <property type="molecule type" value="Genomic_DNA"/>
</dbReference>
<reference evidence="2" key="1">
    <citation type="submission" date="2021-02" db="EMBL/GenBank/DDBJ databases">
        <authorList>
            <person name="Nieuwenhuis M."/>
            <person name="Van De Peppel L.J.J."/>
        </authorList>
    </citation>
    <scope>NUCLEOTIDE SEQUENCE</scope>
    <source>
        <strain evidence="2">D49</strain>
    </source>
</reference>